<evidence type="ECO:0000259" key="9">
    <source>
        <dbReference type="Pfam" id="PF21457"/>
    </source>
</evidence>
<dbReference type="EMBL" id="CP034456">
    <property type="protein sequence ID" value="QBM86428.1"/>
    <property type="molecule type" value="Genomic_DNA"/>
</dbReference>
<keyword evidence="3" id="KW-0479">Metal-binding</keyword>
<evidence type="ECO:0000259" key="10">
    <source>
        <dbReference type="Pfam" id="PF21803"/>
    </source>
</evidence>
<keyword evidence="5" id="KW-0863">Zinc-finger</keyword>
<keyword evidence="7" id="KW-0539">Nucleus</keyword>
<feature type="region of interest" description="Disordered" evidence="8">
    <location>
        <begin position="137"/>
        <end position="158"/>
    </location>
</feature>
<dbReference type="Pfam" id="PF14608">
    <property type="entry name" value="zf-CCCH_2"/>
    <property type="match status" value="5"/>
</dbReference>
<gene>
    <name evidence="11" type="primary">MPUL0A10680</name>
    <name evidence="11" type="ORF">METSCH_A10680</name>
</gene>
<evidence type="ECO:0000256" key="3">
    <source>
        <dbReference type="ARBA" id="ARBA00022723"/>
    </source>
</evidence>
<evidence type="ECO:0000256" key="4">
    <source>
        <dbReference type="ARBA" id="ARBA00022737"/>
    </source>
</evidence>
<accession>A0A4P6XKJ4</accession>
<dbReference type="Pfam" id="PF21803">
    <property type="entry name" value="Nab2-zf4"/>
    <property type="match status" value="1"/>
</dbReference>
<keyword evidence="4" id="KW-0677">Repeat</keyword>
<dbReference type="GO" id="GO:0008270">
    <property type="term" value="F:zinc ion binding"/>
    <property type="evidence" value="ECO:0007669"/>
    <property type="project" value="UniProtKB-KW"/>
</dbReference>
<evidence type="ECO:0000256" key="6">
    <source>
        <dbReference type="ARBA" id="ARBA00022833"/>
    </source>
</evidence>
<feature type="region of interest" description="Disordered" evidence="8">
    <location>
        <begin position="89"/>
        <end position="124"/>
    </location>
</feature>
<evidence type="ECO:0000313" key="12">
    <source>
        <dbReference type="Proteomes" id="UP000292447"/>
    </source>
</evidence>
<organism evidence="11 12">
    <name type="scientific">Metschnikowia aff. pulcherrima</name>
    <dbReference type="NCBI Taxonomy" id="2163413"/>
    <lineage>
        <taxon>Eukaryota</taxon>
        <taxon>Fungi</taxon>
        <taxon>Dikarya</taxon>
        <taxon>Ascomycota</taxon>
        <taxon>Saccharomycotina</taxon>
        <taxon>Pichiomycetes</taxon>
        <taxon>Metschnikowiaceae</taxon>
        <taxon>Metschnikowia</taxon>
    </lineage>
</organism>
<comment type="similarity">
    <text evidence="2">Belongs to the ZC3H14 family.</text>
</comment>
<feature type="compositionally biased region" description="Low complexity" evidence="8">
    <location>
        <begin position="89"/>
        <end position="107"/>
    </location>
</feature>
<protein>
    <submittedName>
        <fullName evidence="11">RNA-binding, Nab2-type zinc finger</fullName>
    </submittedName>
</protein>
<dbReference type="Gene3D" id="1.10.340.40">
    <property type="entry name" value="Nuclear abundant poly(A) RNA-bind protein 2, N-terminal domain"/>
    <property type="match status" value="1"/>
</dbReference>
<feature type="compositionally biased region" description="Low complexity" evidence="8">
    <location>
        <begin position="144"/>
        <end position="157"/>
    </location>
</feature>
<name>A0A4P6XKJ4_9ASCO</name>
<reference evidence="12" key="1">
    <citation type="submission" date="2019-03" db="EMBL/GenBank/DDBJ databases">
        <title>Snf2 controls pulcherriminic acid biosynthesis and connects pigmentation and antifungal activity of the yeast Metschnikowia pulcherrima.</title>
        <authorList>
            <person name="Gore-Lloyd D."/>
            <person name="Sumann I."/>
            <person name="Brachmann A.O."/>
            <person name="Schneeberger K."/>
            <person name="Ortiz-Merino R.A."/>
            <person name="Moreno-Beltran M."/>
            <person name="Schlaefli M."/>
            <person name="Kirner P."/>
            <person name="Santos Kron A."/>
            <person name="Wolfe K.H."/>
            <person name="Piel J."/>
            <person name="Ahrens C.H."/>
            <person name="Henk D."/>
            <person name="Freimoser F.M."/>
        </authorList>
    </citation>
    <scope>NUCLEOTIDE SEQUENCE [LARGE SCALE GENOMIC DNA]</scope>
    <source>
        <strain evidence="12">APC 1.2</strain>
    </source>
</reference>
<evidence type="ECO:0000256" key="2">
    <source>
        <dbReference type="ARBA" id="ARBA00008423"/>
    </source>
</evidence>
<feature type="compositionally biased region" description="Pro residues" evidence="8">
    <location>
        <begin position="108"/>
        <end position="122"/>
    </location>
</feature>
<dbReference type="GO" id="GO:0043488">
    <property type="term" value="P:regulation of mRNA stability"/>
    <property type="evidence" value="ECO:0007669"/>
    <property type="project" value="InterPro"/>
</dbReference>
<dbReference type="GO" id="GO:0005737">
    <property type="term" value="C:cytoplasm"/>
    <property type="evidence" value="ECO:0007669"/>
    <property type="project" value="TreeGrafter"/>
</dbReference>
<keyword evidence="6" id="KW-0862">Zinc</keyword>
<evidence type="ECO:0000313" key="11">
    <source>
        <dbReference type="EMBL" id="QBM86428.1"/>
    </source>
</evidence>
<dbReference type="Gene3D" id="4.10.1000.40">
    <property type="match status" value="3"/>
</dbReference>
<feature type="domain" description="Nab2 type CCCH zinc finger 4" evidence="10">
    <location>
        <begin position="359"/>
        <end position="387"/>
    </location>
</feature>
<dbReference type="InterPro" id="IPR043094">
    <property type="entry name" value="Nab2/ZC3H14_N_sf"/>
</dbReference>
<dbReference type="Proteomes" id="UP000292447">
    <property type="component" value="Chromosome I"/>
</dbReference>
<evidence type="ECO:0000256" key="8">
    <source>
        <dbReference type="SAM" id="MobiDB-lite"/>
    </source>
</evidence>
<feature type="domain" description="RNA-binding Nab2-type zinc finger" evidence="9">
    <location>
        <begin position="287"/>
        <end position="315"/>
    </location>
</feature>
<dbReference type="PANTHER" id="PTHR14738">
    <property type="entry name" value="ZINC FINGER CCCH DOMAIN-CONTAINING PROTEIN 14"/>
    <property type="match status" value="1"/>
</dbReference>
<dbReference type="InterPro" id="IPR049017">
    <property type="entry name" value="Nab2_Znf4"/>
</dbReference>
<dbReference type="GO" id="GO:0008143">
    <property type="term" value="F:poly(A) binding"/>
    <property type="evidence" value="ECO:0007669"/>
    <property type="project" value="InterPro"/>
</dbReference>
<evidence type="ECO:0000256" key="5">
    <source>
        <dbReference type="ARBA" id="ARBA00022771"/>
    </source>
</evidence>
<dbReference type="InterPro" id="IPR040366">
    <property type="entry name" value="Nab2/ZC3H14"/>
</dbReference>
<dbReference type="Pfam" id="PF21457">
    <property type="entry name" value="zf-CCCH_2-like_3"/>
    <property type="match status" value="1"/>
</dbReference>
<dbReference type="PANTHER" id="PTHR14738:SF29">
    <property type="entry name" value="ZINC FINGER CCCH DOMAIN-CONTAINING PROTEIN 14"/>
    <property type="match status" value="1"/>
</dbReference>
<keyword evidence="12" id="KW-1185">Reference proteome</keyword>
<dbReference type="InterPro" id="IPR048410">
    <property type="entry name" value="Znf-CCCH_2-like_3"/>
</dbReference>
<dbReference type="AlphaFoldDB" id="A0A4P6XKJ4"/>
<sequence>MSYDPQGPVAKQLTPLLVNELTSTFNIPDDAQDTADYINMLIGQNRTAGEICAEVKEVVSIPIDETFMGRVFQEIGRLQLLQQQQAQTQAEYTPPQQQEQQIEAQQPLQPPQQPPQQPPVQPPQAQIPVATNVFPQPLQVNPFQPAQHAQHAQPAQPVVGVPSPFTAPTGPAVPQFPTGPQGIKHEKRDTHVNFSKLATDFKRNGGIGKGARPAGKSSGVGKDYVSNGKTQKKSFGMQNAANLQKVLAMAPQDSVNMQPFTPRPPKGRCPEFPHCKNRECTLAHPTKKCFAYPNCPNGPGTCDYLHPSEDGELMQELEKTKQQFLDRKALKFAAPQVTLCKYGILCSKELCPFGHPTPANKDAKVIIPKWCRENKNCQNEHCEYAHSSPNYQAPARVAAPPVQKFNAKPAYNKYAMQRTPTSLEQCKFGLNCTNQGCTKRHATSAVACRAGYNCTRMDCTFHHQIDEDCRFGNECKNSNCYYRHPDGREKARFQQSGAPQTIERPFAVAEDQVMEQATQI</sequence>
<dbReference type="GO" id="GO:0005634">
    <property type="term" value="C:nucleus"/>
    <property type="evidence" value="ECO:0007669"/>
    <property type="project" value="UniProtKB-SubCell"/>
</dbReference>
<dbReference type="FunFam" id="4.10.1000.40:FF:000003">
    <property type="entry name" value="Nuclear polyadenylated RNA-binding protein NAB2"/>
    <property type="match status" value="1"/>
</dbReference>
<feature type="region of interest" description="Disordered" evidence="8">
    <location>
        <begin position="203"/>
        <end position="222"/>
    </location>
</feature>
<evidence type="ECO:0000256" key="7">
    <source>
        <dbReference type="ARBA" id="ARBA00023242"/>
    </source>
</evidence>
<comment type="subcellular location">
    <subcellularLocation>
        <location evidence="1">Nucleus</location>
    </subcellularLocation>
</comment>
<proteinExistence type="inferred from homology"/>
<dbReference type="STRING" id="2163413.A0A4P6XKJ4"/>
<evidence type="ECO:0000256" key="1">
    <source>
        <dbReference type="ARBA" id="ARBA00004123"/>
    </source>
</evidence>